<dbReference type="PANTHER" id="PTHR33710">
    <property type="entry name" value="BNAC02G09200D PROTEIN"/>
    <property type="match status" value="1"/>
</dbReference>
<dbReference type="PANTHER" id="PTHR33710:SF79">
    <property type="entry name" value="OS06G0205337 PROTEIN"/>
    <property type="match status" value="1"/>
</dbReference>
<evidence type="ECO:0000313" key="1">
    <source>
        <dbReference type="EMBL" id="CAD1838497.1"/>
    </source>
</evidence>
<dbReference type="AlphaFoldDB" id="A0A6V7Q6F0"/>
<protein>
    <recommendedName>
        <fullName evidence="2">Endonuclease/exonuclease/phosphatase domain-containing protein</fullName>
    </recommendedName>
</protein>
<dbReference type="EMBL" id="LR862133">
    <property type="protein sequence ID" value="CAD1838497.1"/>
    <property type="molecule type" value="Genomic_DNA"/>
</dbReference>
<accession>A0A6V7Q6F0</accession>
<reference evidence="1" key="1">
    <citation type="submission" date="2020-07" db="EMBL/GenBank/DDBJ databases">
        <authorList>
            <person name="Lin J."/>
        </authorList>
    </citation>
    <scope>NUCLEOTIDE SEQUENCE</scope>
</reference>
<evidence type="ECO:0008006" key="2">
    <source>
        <dbReference type="Google" id="ProtNLM"/>
    </source>
</evidence>
<dbReference type="Gene3D" id="3.60.10.10">
    <property type="entry name" value="Endonuclease/exonuclease/phosphatase"/>
    <property type="match status" value="1"/>
</dbReference>
<proteinExistence type="predicted"/>
<name>A0A6V7Q6F0_ANACO</name>
<gene>
    <name evidence="1" type="ORF">CB5_LOCUS21708</name>
</gene>
<sequence>MRDFNCIMNPKEKIGGLSRIFNSKSPLRKFQQDGGFVDIHCNGPGYTWTNNRQGNSMMLQRLDRALANSQWILRFPFSRLVHLPRIASDHCPLLLNLTPNLHRRRKLFRIESWWLTLEGFKEKVKEIWLTSINTPLQRRLRNLVFSLQKWASSHRLNIRARAAESINTISKLQELPINHPNRAGEATPIAQLEDLMFKQELYWPRGRKIIGFAKETGTPAIFI</sequence>
<organism evidence="1">
    <name type="scientific">Ananas comosus var. bracteatus</name>
    <name type="common">red pineapple</name>
    <dbReference type="NCBI Taxonomy" id="296719"/>
    <lineage>
        <taxon>Eukaryota</taxon>
        <taxon>Viridiplantae</taxon>
        <taxon>Streptophyta</taxon>
        <taxon>Embryophyta</taxon>
        <taxon>Tracheophyta</taxon>
        <taxon>Spermatophyta</taxon>
        <taxon>Magnoliopsida</taxon>
        <taxon>Liliopsida</taxon>
        <taxon>Poales</taxon>
        <taxon>Bromeliaceae</taxon>
        <taxon>Bromelioideae</taxon>
        <taxon>Ananas</taxon>
    </lineage>
</organism>
<dbReference type="InterPro" id="IPR036691">
    <property type="entry name" value="Endo/exonu/phosph_ase_sf"/>
</dbReference>
<dbReference type="SUPFAM" id="SSF56219">
    <property type="entry name" value="DNase I-like"/>
    <property type="match status" value="1"/>
</dbReference>